<evidence type="ECO:0000259" key="1">
    <source>
        <dbReference type="Pfam" id="PF07143"/>
    </source>
</evidence>
<accession>A0A644VFY9</accession>
<proteinExistence type="predicted"/>
<feature type="domain" description="AttH" evidence="1">
    <location>
        <begin position="132"/>
        <end position="317"/>
    </location>
</feature>
<gene>
    <name evidence="2" type="ORF">SDC9_36362</name>
</gene>
<evidence type="ECO:0000313" key="2">
    <source>
        <dbReference type="EMBL" id="MPL90314.1"/>
    </source>
</evidence>
<dbReference type="PANTHER" id="PTHR38591:SF1">
    <property type="entry name" value="BLL1000 PROTEIN"/>
    <property type="match status" value="1"/>
</dbReference>
<dbReference type="SUPFAM" id="SSF159245">
    <property type="entry name" value="AttH-like"/>
    <property type="match status" value="1"/>
</dbReference>
<organism evidence="2">
    <name type="scientific">bioreactor metagenome</name>
    <dbReference type="NCBI Taxonomy" id="1076179"/>
    <lineage>
        <taxon>unclassified sequences</taxon>
        <taxon>metagenomes</taxon>
        <taxon>ecological metagenomes</taxon>
    </lineage>
</organism>
<dbReference type="InterPro" id="IPR023374">
    <property type="entry name" value="AttH-like_dom_sf"/>
</dbReference>
<sequence>MTTGDAVLNGPDWETGENIARALRMSRFTPGALPKDVLQRIASEKNLSSAFGKRMRMRLADLSATPESFTPDYTKRYAELCRYAGDLTAHQAYAMTNLFGLDSARGYQELPNDKKFSFSDDDRPQFEYQVGWHFFVGNVFDTKGREYGVQLMFWRYSLLPPKMAKEAGLSDIENQVVEVHLAVSSAGKRHYRIRPVIIAGTTGLIDFSTGPYRYSVGNQMISSESADSLFPLRLQAWGIDNHEDVPAEISVDITVLQTKGYVLNGDEGMLPSCGGVGTLYYSVPNLRVDPEKSRLSIGGEEVGLSGGKFWYDHQWGTGFMPSGSPRSEILRAAGLLEDKPWVGWDWMEVQFDNDTELALSSIHTKEQKDFVMQTGPTPPGVMTAPAVGSFILESGEYFPIKAMLKVTDWVQSSVTDGLYLTTRAWYPNRVEVIVETAEVPEECRRFVMIPIVSTGQHGFFAAGAEYSEGAVRIESPEGMRIGAGFLENVSYADAWGQSLRLAGIPDTPGMRELFGKPAIPRELKAAAAGFLMKPENAARLSEELAKCRGL</sequence>
<dbReference type="Pfam" id="PF07143">
    <property type="entry name" value="CrtC"/>
    <property type="match status" value="1"/>
</dbReference>
<dbReference type="EMBL" id="VSSQ01000300">
    <property type="protein sequence ID" value="MPL90314.1"/>
    <property type="molecule type" value="Genomic_DNA"/>
</dbReference>
<dbReference type="AlphaFoldDB" id="A0A644VFY9"/>
<dbReference type="InterPro" id="IPR010791">
    <property type="entry name" value="AttH_dom"/>
</dbReference>
<dbReference type="PANTHER" id="PTHR38591">
    <property type="entry name" value="HYDROLASE"/>
    <property type="match status" value="1"/>
</dbReference>
<reference evidence="2" key="1">
    <citation type="submission" date="2019-08" db="EMBL/GenBank/DDBJ databases">
        <authorList>
            <person name="Kucharzyk K."/>
            <person name="Murdoch R.W."/>
            <person name="Higgins S."/>
            <person name="Loffler F."/>
        </authorList>
    </citation>
    <scope>NUCLEOTIDE SEQUENCE</scope>
</reference>
<dbReference type="Gene3D" id="2.40.370.10">
    <property type="entry name" value="AttH-like domain"/>
    <property type="match status" value="2"/>
</dbReference>
<comment type="caution">
    <text evidence="2">The sequence shown here is derived from an EMBL/GenBank/DDBJ whole genome shotgun (WGS) entry which is preliminary data.</text>
</comment>
<name>A0A644VFY9_9ZZZZ</name>
<protein>
    <recommendedName>
        <fullName evidence="1">AttH domain-containing protein</fullName>
    </recommendedName>
</protein>